<sequence>MKFTLYFICCMALFGCMNLEVTQLPTTDYQANLSSESVAQIDTSEGQQLTLMLRELLYPPEIKQLTAMYGLNNLDEKTTKSKRDISGAAYDITDFTLMHTDVWQEAILKGKLVETGLLVLGGAFFLDSMTSQRTPPKKVSGFYLKGFDENAGEEGMAALTDSLARKSVDTLVHHFESLGYELDGIIICDKDVDLAVKQSFQSRSLANRGGCPQEKSIENVNLVKSVFYQFLFKISDNNDVRSMEYFWPNKVIAEVYYDTLQIKRSSIDNSFFVYSKPNEWQFNLFHSPSGLTEEAFSNYQGFRRNAGTDFYRAFHYTLTEKVPGYFSFYREIPNKKYHLAEGLYKGRLYRVKERLTEDASVIEGRIDEFEKNNIFIRDSELSANKDIFY</sequence>
<feature type="signal peptide" evidence="1">
    <location>
        <begin position="1"/>
        <end position="19"/>
    </location>
</feature>
<evidence type="ECO:0000313" key="2">
    <source>
        <dbReference type="EMBL" id="CAB9494412.1"/>
    </source>
</evidence>
<evidence type="ECO:0008006" key="4">
    <source>
        <dbReference type="Google" id="ProtNLM"/>
    </source>
</evidence>
<gene>
    <name evidence="2" type="ORF">ALFOR1_31395</name>
</gene>
<dbReference type="PROSITE" id="PS51257">
    <property type="entry name" value="PROKAR_LIPOPROTEIN"/>
    <property type="match status" value="1"/>
</dbReference>
<feature type="chain" id="PRO_5029813734" description="Lipoprotein" evidence="1">
    <location>
        <begin position="20"/>
        <end position="389"/>
    </location>
</feature>
<organism evidence="2 3">
    <name type="scientific">Alteromonas macleodii</name>
    <name type="common">Pseudoalteromonas macleodii</name>
    <dbReference type="NCBI Taxonomy" id="28108"/>
    <lineage>
        <taxon>Bacteria</taxon>
        <taxon>Pseudomonadati</taxon>
        <taxon>Pseudomonadota</taxon>
        <taxon>Gammaproteobacteria</taxon>
        <taxon>Alteromonadales</taxon>
        <taxon>Alteromonadaceae</taxon>
        <taxon>Alteromonas/Salinimonas group</taxon>
        <taxon>Alteromonas</taxon>
    </lineage>
</organism>
<dbReference type="EMBL" id="LR812090">
    <property type="protein sequence ID" value="CAB9494412.1"/>
    <property type="molecule type" value="Genomic_DNA"/>
</dbReference>
<protein>
    <recommendedName>
        <fullName evidence="4">Lipoprotein</fullName>
    </recommendedName>
</protein>
<keyword evidence="1" id="KW-0732">Signal</keyword>
<evidence type="ECO:0000313" key="3">
    <source>
        <dbReference type="Proteomes" id="UP000509458"/>
    </source>
</evidence>
<dbReference type="RefSeq" id="WP_179983785.1">
    <property type="nucleotide sequence ID" value="NZ_LR812090.1"/>
</dbReference>
<reference evidence="2 3" key="1">
    <citation type="submission" date="2020-06" db="EMBL/GenBank/DDBJ databases">
        <authorList>
            <person name="Duchaud E."/>
        </authorList>
    </citation>
    <scope>NUCLEOTIDE SEQUENCE [LARGE SCALE GENOMIC DNA]</scope>
    <source>
        <strain evidence="2">Alteromonas fortis</strain>
    </source>
</reference>
<dbReference type="Proteomes" id="UP000509458">
    <property type="component" value="Chromosome"/>
</dbReference>
<evidence type="ECO:0000256" key="1">
    <source>
        <dbReference type="SAM" id="SignalP"/>
    </source>
</evidence>
<proteinExistence type="predicted"/>
<dbReference type="AlphaFoldDB" id="A0A6T9Y136"/>
<name>A0A6T9Y136_ALTMA</name>
<accession>A0A6T9Y136</accession>